<reference evidence="1" key="1">
    <citation type="submission" date="2023-11" db="EMBL/GenBank/DDBJ databases">
        <authorList>
            <person name="Poullet M."/>
        </authorList>
    </citation>
    <scope>NUCLEOTIDE SEQUENCE</scope>
    <source>
        <strain evidence="1">E1834</strain>
    </source>
</reference>
<gene>
    <name evidence="1" type="ORF">MENTE1834_LOCUS17915</name>
</gene>
<proteinExistence type="predicted"/>
<sequence>MNLFEEKAENKFKEESGISEKDLDIGLLEDFGKEQFCELDKELVCPLDGKQELASVEVPIRAECCVFHEISYEDILVSYKEIKEEIVCSESEECFDLEKVEEFVDLNEFGREECDLEELGKKDFDLKEIMEEKDDEQGILEFKLEVFEKDPEKEILPTRDKLEILEENQEFWQR</sequence>
<evidence type="ECO:0000313" key="2">
    <source>
        <dbReference type="Proteomes" id="UP001497535"/>
    </source>
</evidence>
<keyword evidence="2" id="KW-1185">Reference proteome</keyword>
<organism evidence="1 2">
    <name type="scientific">Meloidogyne enterolobii</name>
    <name type="common">Root-knot nematode worm</name>
    <name type="synonym">Meloidogyne mayaguensis</name>
    <dbReference type="NCBI Taxonomy" id="390850"/>
    <lineage>
        <taxon>Eukaryota</taxon>
        <taxon>Metazoa</taxon>
        <taxon>Ecdysozoa</taxon>
        <taxon>Nematoda</taxon>
        <taxon>Chromadorea</taxon>
        <taxon>Rhabditida</taxon>
        <taxon>Tylenchina</taxon>
        <taxon>Tylenchomorpha</taxon>
        <taxon>Tylenchoidea</taxon>
        <taxon>Meloidogynidae</taxon>
        <taxon>Meloidogyninae</taxon>
        <taxon>Meloidogyne</taxon>
    </lineage>
</organism>
<protein>
    <submittedName>
        <fullName evidence="1">Uncharacterized protein</fullName>
    </submittedName>
</protein>
<accession>A0ACB0YXH9</accession>
<dbReference type="Proteomes" id="UP001497535">
    <property type="component" value="Unassembled WGS sequence"/>
</dbReference>
<name>A0ACB0YXH9_MELEN</name>
<comment type="caution">
    <text evidence="1">The sequence shown here is derived from an EMBL/GenBank/DDBJ whole genome shotgun (WGS) entry which is preliminary data.</text>
</comment>
<evidence type="ECO:0000313" key="1">
    <source>
        <dbReference type="EMBL" id="CAK5067714.1"/>
    </source>
</evidence>
<dbReference type="EMBL" id="CAVMJV010000020">
    <property type="protein sequence ID" value="CAK5067714.1"/>
    <property type="molecule type" value="Genomic_DNA"/>
</dbReference>